<comment type="similarity">
    <text evidence="1 2">Belongs to the outer membrane factor (OMF) (TC 1.B.17) family.</text>
</comment>
<keyword evidence="4" id="KW-1185">Reference proteome</keyword>
<comment type="subcellular location">
    <subcellularLocation>
        <location evidence="2">Cell membrane</location>
        <topology evidence="2">Lipid-anchor</topology>
    </subcellularLocation>
</comment>
<dbReference type="AlphaFoldDB" id="A0A0X8JPY5"/>
<evidence type="ECO:0008006" key="5">
    <source>
        <dbReference type="Google" id="ProtNLM"/>
    </source>
</evidence>
<dbReference type="Gene3D" id="1.20.1600.10">
    <property type="entry name" value="Outer membrane efflux proteins (OEP)"/>
    <property type="match status" value="1"/>
</dbReference>
<dbReference type="InterPro" id="IPR003423">
    <property type="entry name" value="OMP_efflux"/>
</dbReference>
<evidence type="ECO:0000313" key="4">
    <source>
        <dbReference type="Proteomes" id="UP000063964"/>
    </source>
</evidence>
<sequence>MRGLISSLVFVIFMGCSMAPKRELPAMPVPGFWPDSSAPSTDAEALQWRTAFPDPALQKLITTALEENRDLRQAVLSLEKARAQLGIVRADRWPNIDATGQHSVQRTPADINRGEAGISRQWSVGLGVTSFELDLFGRVKSLEDAALEEYLATEEARRSVHMSLVSQIAQGYLTLAGDREALALARKTMKSREDTLGLIRAQVENGLATELQRHQAEEAVAVAQSEAARLTAQVDMDRNALSLLTGVPVSRLALPAHSLNEIIMEDAPPAGLSSELLTRRPDILEAEHRLWAAGARIGAARAAFFPRITLTTTAGLSSLELTDLFDISQRTWTFVPSLRLPIFDAGRNRANLAAAEAEQKIRVAAYEKAIQTAFREVADALAKNKGFAGQVQAQTRRVASAGQSRILVEQRNQVGLESLFAVYDAERTLFSARMDLLRVRLGQKLAVVELFSALGGGWEEGGADGQAAAEVTETRQ</sequence>
<evidence type="ECO:0000256" key="1">
    <source>
        <dbReference type="ARBA" id="ARBA00007613"/>
    </source>
</evidence>
<dbReference type="Proteomes" id="UP000063964">
    <property type="component" value="Chromosome"/>
</dbReference>
<dbReference type="KEGG" id="doa:AXF15_06435"/>
<dbReference type="GO" id="GO:0015562">
    <property type="term" value="F:efflux transmembrane transporter activity"/>
    <property type="evidence" value="ECO:0007669"/>
    <property type="project" value="InterPro"/>
</dbReference>
<accession>A0A0X8JPY5</accession>
<dbReference type="PANTHER" id="PTHR30203:SF32">
    <property type="entry name" value="CATION EFFLUX SYSTEM PROTEIN CUSC"/>
    <property type="match status" value="1"/>
</dbReference>
<dbReference type="OrthoDB" id="9783163at2"/>
<proteinExistence type="inferred from homology"/>
<dbReference type="NCBIfam" id="TIGR01845">
    <property type="entry name" value="outer_NodT"/>
    <property type="match status" value="1"/>
</dbReference>
<dbReference type="PROSITE" id="PS51257">
    <property type="entry name" value="PROKAR_LIPOPROTEIN"/>
    <property type="match status" value="1"/>
</dbReference>
<reference evidence="4" key="1">
    <citation type="submission" date="2016-02" db="EMBL/GenBank/DDBJ databases">
        <authorList>
            <person name="Holder M.E."/>
            <person name="Ajami N.J."/>
            <person name="Petrosino J.F."/>
        </authorList>
    </citation>
    <scope>NUCLEOTIDE SEQUENCE [LARGE SCALE GENOMIC DNA]</scope>
    <source>
        <strain evidence="4">DSM 12838</strain>
    </source>
</reference>
<dbReference type="GO" id="GO:0005886">
    <property type="term" value="C:plasma membrane"/>
    <property type="evidence" value="ECO:0007669"/>
    <property type="project" value="UniProtKB-SubCell"/>
</dbReference>
<keyword evidence="2" id="KW-0564">Palmitate</keyword>
<evidence type="ECO:0000313" key="3">
    <source>
        <dbReference type="EMBL" id="AMD92775.1"/>
    </source>
</evidence>
<dbReference type="Pfam" id="PF02321">
    <property type="entry name" value="OEP"/>
    <property type="match status" value="2"/>
</dbReference>
<dbReference type="Gene3D" id="2.20.200.10">
    <property type="entry name" value="Outer membrane efflux proteins (OEP)"/>
    <property type="match status" value="1"/>
</dbReference>
<organism evidence="3 4">
    <name type="scientific">Desulfomicrobium orale DSM 12838</name>
    <dbReference type="NCBI Taxonomy" id="888061"/>
    <lineage>
        <taxon>Bacteria</taxon>
        <taxon>Pseudomonadati</taxon>
        <taxon>Thermodesulfobacteriota</taxon>
        <taxon>Desulfovibrionia</taxon>
        <taxon>Desulfovibrionales</taxon>
        <taxon>Desulfomicrobiaceae</taxon>
        <taxon>Desulfomicrobium</taxon>
    </lineage>
</organism>
<evidence type="ECO:0000256" key="2">
    <source>
        <dbReference type="RuleBase" id="RU362097"/>
    </source>
</evidence>
<keyword evidence="2" id="KW-0812">Transmembrane</keyword>
<keyword evidence="2" id="KW-0472">Membrane</keyword>
<dbReference type="EMBL" id="CP014230">
    <property type="protein sequence ID" value="AMD92775.1"/>
    <property type="molecule type" value="Genomic_DNA"/>
</dbReference>
<keyword evidence="2" id="KW-0449">Lipoprotein</keyword>
<dbReference type="InterPro" id="IPR010131">
    <property type="entry name" value="MdtP/NodT-like"/>
</dbReference>
<name>A0A0X8JPY5_9BACT</name>
<dbReference type="STRING" id="888061.AXF15_06435"/>
<protein>
    <recommendedName>
        <fullName evidence="5">Multidrug transporter</fullName>
    </recommendedName>
</protein>
<dbReference type="PANTHER" id="PTHR30203">
    <property type="entry name" value="OUTER MEMBRANE CATION EFFLUX PROTEIN"/>
    <property type="match status" value="1"/>
</dbReference>
<dbReference type="SUPFAM" id="SSF56954">
    <property type="entry name" value="Outer membrane efflux proteins (OEP)"/>
    <property type="match status" value="1"/>
</dbReference>
<dbReference type="RefSeq" id="WP_066604927.1">
    <property type="nucleotide sequence ID" value="NZ_CP014230.1"/>
</dbReference>
<gene>
    <name evidence="3" type="ORF">AXF15_06435</name>
</gene>
<keyword evidence="2" id="KW-1134">Transmembrane beta strand</keyword>